<comment type="caution">
    <text evidence="6">The sequence shown here is derived from an EMBL/GenBank/DDBJ whole genome shotgun (WGS) entry which is preliminary data.</text>
</comment>
<gene>
    <name evidence="6" type="ORF">XA68_14521</name>
</gene>
<dbReference type="Proteomes" id="UP000037136">
    <property type="component" value="Unassembled WGS sequence"/>
</dbReference>
<dbReference type="InterPro" id="IPR015965">
    <property type="entry name" value="tRNA_lig_PDEase"/>
</dbReference>
<dbReference type="EC" id="6.5.1.3" evidence="1"/>
<dbReference type="EMBL" id="LAZP02000360">
    <property type="protein sequence ID" value="PFH57828.1"/>
    <property type="molecule type" value="Genomic_DNA"/>
</dbReference>
<dbReference type="GO" id="GO:0051730">
    <property type="term" value="F:GTP-dependent polyribonucleotide 5'-hydroxyl-kinase activity"/>
    <property type="evidence" value="ECO:0007669"/>
    <property type="project" value="InterPro"/>
</dbReference>
<feature type="domain" description="T4 RNA ligase 1-like N-terminal" evidence="5">
    <location>
        <begin position="111"/>
        <end position="344"/>
    </location>
</feature>
<dbReference type="InterPro" id="IPR012387">
    <property type="entry name" value="Trl1_fun"/>
</dbReference>
<dbReference type="GO" id="GO:0005634">
    <property type="term" value="C:nucleus"/>
    <property type="evidence" value="ECO:0007669"/>
    <property type="project" value="TreeGrafter"/>
</dbReference>
<keyword evidence="7" id="KW-1185">Reference proteome</keyword>
<dbReference type="Pfam" id="PF09511">
    <property type="entry name" value="RNA_lig_T4_1"/>
    <property type="match status" value="1"/>
</dbReference>
<protein>
    <recommendedName>
        <fullName evidence="1">tRNA ligase</fullName>
        <ecNumber evidence="1">6.5.1.3</ecNumber>
    </recommendedName>
</protein>
<evidence type="ECO:0000259" key="4">
    <source>
        <dbReference type="Pfam" id="PF08303"/>
    </source>
</evidence>
<comment type="catalytic activity">
    <reaction evidence="1">
        <text>ATP + (ribonucleotide)n-3'-hydroxyl + 5'-phospho-(ribonucleotide)m = (ribonucleotide)n+m + AMP + diphosphate.</text>
        <dbReference type="EC" id="6.5.1.3"/>
    </reaction>
</comment>
<dbReference type="Gene3D" id="3.40.50.300">
    <property type="entry name" value="P-loop containing nucleotide triphosphate hydrolases"/>
    <property type="match status" value="1"/>
</dbReference>
<evidence type="ECO:0000256" key="1">
    <source>
        <dbReference type="PIRNR" id="PIRNR019634"/>
    </source>
</evidence>
<name>A0A2A9P940_OPHUN</name>
<evidence type="ECO:0000313" key="7">
    <source>
        <dbReference type="Proteomes" id="UP000037136"/>
    </source>
</evidence>
<reference evidence="6 7" key="1">
    <citation type="journal article" date="2015" name="BMC Genomics">
        <title>Gene expression during zombie ant biting behavior reflects the complexity underlying fungal parasitic behavioral manipulation.</title>
        <authorList>
            <person name="de Bekker C."/>
            <person name="Ohm R.A."/>
            <person name="Loreto R.G."/>
            <person name="Sebastian A."/>
            <person name="Albert I."/>
            <person name="Merrow M."/>
            <person name="Brachmann A."/>
            <person name="Hughes D.P."/>
        </authorList>
    </citation>
    <scope>NUCLEOTIDE SEQUENCE [LARGE SCALE GENOMIC DNA]</scope>
    <source>
        <strain evidence="6 7">SC16a</strain>
    </source>
</reference>
<dbReference type="SUPFAM" id="SSF52540">
    <property type="entry name" value="P-loop containing nucleoside triphosphate hydrolases"/>
    <property type="match status" value="1"/>
</dbReference>
<evidence type="ECO:0000259" key="5">
    <source>
        <dbReference type="Pfam" id="PF09511"/>
    </source>
</evidence>
<dbReference type="PIRSF" id="PIRSF019634">
    <property type="entry name" value="tRNA_lig_yeast"/>
    <property type="match status" value="1"/>
</dbReference>
<dbReference type="PANTHER" id="PTHR32004:SF1">
    <property type="entry name" value="TRNA LIGASE"/>
    <property type="match status" value="1"/>
</dbReference>
<keyword evidence="1" id="KW-0436">Ligase</keyword>
<proteinExistence type="inferred from homology"/>
<evidence type="ECO:0000256" key="2">
    <source>
        <dbReference type="PIRSR" id="PIRSR019634-50"/>
    </source>
</evidence>
<evidence type="ECO:0000313" key="6">
    <source>
        <dbReference type="EMBL" id="PFH57828.1"/>
    </source>
</evidence>
<keyword evidence="1" id="KW-0819">tRNA processing</keyword>
<dbReference type="AlphaFoldDB" id="A0A2A9P940"/>
<dbReference type="Pfam" id="PF08302">
    <property type="entry name" value="tRNA_lig_CPD"/>
    <property type="match status" value="1"/>
</dbReference>
<accession>A0A2A9P940</accession>
<dbReference type="Pfam" id="PF08303">
    <property type="entry name" value="tRNA_lig_kinase"/>
    <property type="match status" value="1"/>
</dbReference>
<dbReference type="OrthoDB" id="276239at2759"/>
<dbReference type="GO" id="GO:0003972">
    <property type="term" value="F:RNA ligase (ATP) activity"/>
    <property type="evidence" value="ECO:0007669"/>
    <property type="project" value="UniProtKB-UniRule"/>
</dbReference>
<dbReference type="GO" id="GO:0005524">
    <property type="term" value="F:ATP binding"/>
    <property type="evidence" value="ECO:0007669"/>
    <property type="project" value="UniProtKB-UniRule"/>
</dbReference>
<reference evidence="6 7" key="2">
    <citation type="journal article" date="2017" name="Sci. Rep.">
        <title>Ant-infecting Ophiocordyceps genomes reveal a high diversity of potential behavioral manipulation genes and a possible major role for enterotoxins.</title>
        <authorList>
            <person name="de Bekker C."/>
            <person name="Ohm R.A."/>
            <person name="Evans H.C."/>
            <person name="Brachmann A."/>
            <person name="Hughes D.P."/>
        </authorList>
    </citation>
    <scope>NUCLEOTIDE SEQUENCE [LARGE SCALE GENOMIC DNA]</scope>
    <source>
        <strain evidence="6 7">SC16a</strain>
    </source>
</reference>
<sequence length="830" mass="94393">MNVVSRSAQRLLSLRHCRVVPSMAAPPPTTHLATQHIPGQVQSLATVAPQANEESLAPVMEFLENGLKKKNKFAILSRKTTFDVKSSRDGIKLDSWRLREHDYKRQWLPTYARGLFTTKRKDGTPEIAVRGYDKFFNIGEVRHTKWENIITQTKPPYDLTLKENGCIIFFAGLEDGTLVVCSKHSTGDRPNCVSHANAGEALLEKQLAAIGKTKEEFARELRERNATAVAELCDDSFEEHILAYEPEKAGLYLHGINHNLPIFSTYASSDVQDFADQWGFRKIGFITMNDVKSVKAFLEETARTGAYEGRDIEGFVIRCKMSTEPEVKPYQDWFFKFKFDEPYLMYRQWREVTKMMISGKEPTYKRHKLITGKYLEFARKRLAADPELGRRYLENHGIIALRNDFLRAENLKGSEAADMDEPAGVKDKPKVEIMSDVTGNVILCPVATIGCGKTTCAMALSQLFGWGHVQNDNIAGRNRPPRFTRAVLEGLKGRPAVFADRNNTEKRERLQLLRDLKEKNGQVKVVCLHYVHDEANMDNIRQLTTQRVKLRGDNHQTIKAARDPEKQETIMGGFLGRYEPCEPWSHPDSGFDLVIDLDPLADSRVNLETIVTQLHKYFPHLMNLPSSEQLDSAIKHALEHKIPQSEPMRQKKGRDYWVHNLHYMSVNVESKAVNEALQQAFEAADEQTSGFFKKLKLTGRVQKDFHVTLIHRSSSKDYPELWQRYMNALEPVEGDDGKIGECSVVLERIVFDDRIMAIVVRLVDEEGKWECVNRVAHITVGTRDASIKAKESNDLLAKWLDGGVKKGLMQELVFEQKPTIAGNVGAVRLR</sequence>
<dbReference type="InterPro" id="IPR015966">
    <property type="entry name" value="tRNA_lig_kin_fungi"/>
</dbReference>
<feature type="active site" description="N6-AMP-lysine intermediate" evidence="2">
    <location>
        <position position="162"/>
    </location>
</feature>
<dbReference type="InterPro" id="IPR019039">
    <property type="entry name" value="T4-Rnl1-like_N"/>
</dbReference>
<dbReference type="GO" id="GO:0008081">
    <property type="term" value="F:phosphoric diester hydrolase activity"/>
    <property type="evidence" value="ECO:0007669"/>
    <property type="project" value="InterPro"/>
</dbReference>
<dbReference type="GO" id="GO:0006388">
    <property type="term" value="P:tRNA splicing, via endonucleolytic cleavage and ligation"/>
    <property type="evidence" value="ECO:0007669"/>
    <property type="project" value="UniProtKB-UniRule"/>
</dbReference>
<dbReference type="STRING" id="268505.A0A2A9P940"/>
<dbReference type="InterPro" id="IPR027417">
    <property type="entry name" value="P-loop_NTPase"/>
</dbReference>
<dbReference type="PANTHER" id="PTHR32004">
    <property type="entry name" value="TRNA LIGASE"/>
    <property type="match status" value="1"/>
</dbReference>
<organism evidence="6 7">
    <name type="scientific">Ophiocordyceps unilateralis</name>
    <name type="common">Zombie-ant fungus</name>
    <name type="synonym">Torrubia unilateralis</name>
    <dbReference type="NCBI Taxonomy" id="268505"/>
    <lineage>
        <taxon>Eukaryota</taxon>
        <taxon>Fungi</taxon>
        <taxon>Dikarya</taxon>
        <taxon>Ascomycota</taxon>
        <taxon>Pezizomycotina</taxon>
        <taxon>Sordariomycetes</taxon>
        <taxon>Hypocreomycetidae</taxon>
        <taxon>Hypocreales</taxon>
        <taxon>Ophiocordycipitaceae</taxon>
        <taxon>Ophiocordyceps</taxon>
    </lineage>
</organism>
<feature type="domain" description="tRNA ligase phosphodiesterase" evidence="3">
    <location>
        <begin position="602"/>
        <end position="827"/>
    </location>
</feature>
<comment type="similarity">
    <text evidence="1">Belongs to the TRL1 family.</text>
</comment>
<evidence type="ECO:0000259" key="3">
    <source>
        <dbReference type="Pfam" id="PF08302"/>
    </source>
</evidence>
<feature type="domain" description="tRNA ligase kinase" evidence="4">
    <location>
        <begin position="442"/>
        <end position="599"/>
    </location>
</feature>